<organism evidence="1 2">
    <name type="scientific">Dendrobium catenatum</name>
    <dbReference type="NCBI Taxonomy" id="906689"/>
    <lineage>
        <taxon>Eukaryota</taxon>
        <taxon>Viridiplantae</taxon>
        <taxon>Streptophyta</taxon>
        <taxon>Embryophyta</taxon>
        <taxon>Tracheophyta</taxon>
        <taxon>Spermatophyta</taxon>
        <taxon>Magnoliopsida</taxon>
        <taxon>Liliopsida</taxon>
        <taxon>Asparagales</taxon>
        <taxon>Orchidaceae</taxon>
        <taxon>Epidendroideae</taxon>
        <taxon>Malaxideae</taxon>
        <taxon>Dendrobiinae</taxon>
        <taxon>Dendrobium</taxon>
    </lineage>
</organism>
<reference evidence="1 2" key="1">
    <citation type="journal article" date="2016" name="Sci. Rep.">
        <title>The Dendrobium catenatum Lindl. genome sequence provides insights into polysaccharide synthase, floral development and adaptive evolution.</title>
        <authorList>
            <person name="Zhang G.Q."/>
            <person name="Xu Q."/>
            <person name="Bian C."/>
            <person name="Tsai W.C."/>
            <person name="Yeh C.M."/>
            <person name="Liu K.W."/>
            <person name="Yoshida K."/>
            <person name="Zhang L.S."/>
            <person name="Chang S.B."/>
            <person name="Chen F."/>
            <person name="Shi Y."/>
            <person name="Su Y.Y."/>
            <person name="Zhang Y.Q."/>
            <person name="Chen L.J."/>
            <person name="Yin Y."/>
            <person name="Lin M."/>
            <person name="Huang H."/>
            <person name="Deng H."/>
            <person name="Wang Z.W."/>
            <person name="Zhu S.L."/>
            <person name="Zhao X."/>
            <person name="Deng C."/>
            <person name="Niu S.C."/>
            <person name="Huang J."/>
            <person name="Wang M."/>
            <person name="Liu G.H."/>
            <person name="Yang H.J."/>
            <person name="Xiao X.J."/>
            <person name="Hsiao Y.Y."/>
            <person name="Wu W.L."/>
            <person name="Chen Y.Y."/>
            <person name="Mitsuda N."/>
            <person name="Ohme-Takagi M."/>
            <person name="Luo Y.B."/>
            <person name="Van de Peer Y."/>
            <person name="Liu Z.J."/>
        </authorList>
    </citation>
    <scope>NUCLEOTIDE SEQUENCE [LARGE SCALE GENOMIC DNA]</scope>
    <source>
        <tissue evidence="1">The whole plant</tissue>
    </source>
</reference>
<proteinExistence type="predicted"/>
<dbReference type="Proteomes" id="UP000233837">
    <property type="component" value="Unassembled WGS sequence"/>
</dbReference>
<evidence type="ECO:0000313" key="1">
    <source>
        <dbReference type="EMBL" id="PKU87265.1"/>
    </source>
</evidence>
<sequence length="84" mass="9449">MPECFASTNQPTPAGPGSQVSFATIPVYFTSTHQQTHVETFSHVPFSNIPECFTDEWLLRRPTSQPNPEYLNMMNGFIDAERLG</sequence>
<dbReference type="AlphaFoldDB" id="A0A2I0XH74"/>
<evidence type="ECO:0000313" key="2">
    <source>
        <dbReference type="Proteomes" id="UP000233837"/>
    </source>
</evidence>
<protein>
    <submittedName>
        <fullName evidence="1">Uncharacterized protein</fullName>
    </submittedName>
</protein>
<dbReference type="EMBL" id="KZ501892">
    <property type="protein sequence ID" value="PKU87265.1"/>
    <property type="molecule type" value="Genomic_DNA"/>
</dbReference>
<keyword evidence="2" id="KW-1185">Reference proteome</keyword>
<accession>A0A2I0XH74</accession>
<reference evidence="1 2" key="2">
    <citation type="journal article" date="2017" name="Nature">
        <title>The Apostasia genome and the evolution of orchids.</title>
        <authorList>
            <person name="Zhang G.Q."/>
            <person name="Liu K.W."/>
            <person name="Li Z."/>
            <person name="Lohaus R."/>
            <person name="Hsiao Y.Y."/>
            <person name="Niu S.C."/>
            <person name="Wang J.Y."/>
            <person name="Lin Y.C."/>
            <person name="Xu Q."/>
            <person name="Chen L.J."/>
            <person name="Yoshida K."/>
            <person name="Fujiwara S."/>
            <person name="Wang Z.W."/>
            <person name="Zhang Y.Q."/>
            <person name="Mitsuda N."/>
            <person name="Wang M."/>
            <person name="Liu G.H."/>
            <person name="Pecoraro L."/>
            <person name="Huang H.X."/>
            <person name="Xiao X.J."/>
            <person name="Lin M."/>
            <person name="Wu X.Y."/>
            <person name="Wu W.L."/>
            <person name="Chen Y.Y."/>
            <person name="Chang S.B."/>
            <person name="Sakamoto S."/>
            <person name="Ohme-Takagi M."/>
            <person name="Yagi M."/>
            <person name="Zeng S.J."/>
            <person name="Shen C.Y."/>
            <person name="Yeh C.M."/>
            <person name="Luo Y.B."/>
            <person name="Tsai W.C."/>
            <person name="Van de Peer Y."/>
            <person name="Liu Z.J."/>
        </authorList>
    </citation>
    <scope>NUCLEOTIDE SEQUENCE [LARGE SCALE GENOMIC DNA]</scope>
    <source>
        <tissue evidence="1">The whole plant</tissue>
    </source>
</reference>
<name>A0A2I0XH74_9ASPA</name>
<gene>
    <name evidence="1" type="ORF">MA16_Dca009413</name>
</gene>